<evidence type="ECO:0000313" key="2">
    <source>
        <dbReference type="EMBL" id="SMP58037.1"/>
    </source>
</evidence>
<evidence type="ECO:0000259" key="1">
    <source>
        <dbReference type="Pfam" id="PF07238"/>
    </source>
</evidence>
<reference evidence="2 3" key="1">
    <citation type="submission" date="2017-05" db="EMBL/GenBank/DDBJ databases">
        <authorList>
            <person name="Varghese N."/>
            <person name="Submissions S."/>
        </authorList>
    </citation>
    <scope>NUCLEOTIDE SEQUENCE [LARGE SCALE GENOMIC DNA]</scope>
    <source>
        <strain evidence="2 3">SM16</strain>
    </source>
</reference>
<organism evidence="2 3">
    <name type="scientific">Novosphingobium panipatense</name>
    <dbReference type="NCBI Taxonomy" id="428991"/>
    <lineage>
        <taxon>Bacteria</taxon>
        <taxon>Pseudomonadati</taxon>
        <taxon>Pseudomonadota</taxon>
        <taxon>Alphaproteobacteria</taxon>
        <taxon>Sphingomonadales</taxon>
        <taxon>Sphingomonadaceae</taxon>
        <taxon>Novosphingobium</taxon>
    </lineage>
</organism>
<dbReference type="Pfam" id="PF07238">
    <property type="entry name" value="PilZ"/>
    <property type="match status" value="1"/>
</dbReference>
<feature type="domain" description="PilZ" evidence="1">
    <location>
        <begin position="8"/>
        <end position="97"/>
    </location>
</feature>
<dbReference type="EMBL" id="FXUI01000002">
    <property type="protein sequence ID" value="SMP58037.1"/>
    <property type="molecule type" value="Genomic_DNA"/>
</dbReference>
<protein>
    <submittedName>
        <fullName evidence="2">PilZ domain-containing protein</fullName>
    </submittedName>
</protein>
<name>A0ABY1Q3D5_9SPHN</name>
<evidence type="ECO:0000313" key="3">
    <source>
        <dbReference type="Proteomes" id="UP001157910"/>
    </source>
</evidence>
<dbReference type="Proteomes" id="UP001157910">
    <property type="component" value="Unassembled WGS sequence"/>
</dbReference>
<dbReference type="RefSeq" id="WP_283405399.1">
    <property type="nucleotide sequence ID" value="NZ_FXUI01000002.1"/>
</dbReference>
<comment type="caution">
    <text evidence="2">The sequence shown here is derived from an EMBL/GenBank/DDBJ whole genome shotgun (WGS) entry which is preliminary data.</text>
</comment>
<dbReference type="SUPFAM" id="SSF141371">
    <property type="entry name" value="PilZ domain-like"/>
    <property type="match status" value="1"/>
</dbReference>
<accession>A0ABY1Q3D5</accession>
<keyword evidence="3" id="KW-1185">Reference proteome</keyword>
<dbReference type="InterPro" id="IPR009875">
    <property type="entry name" value="PilZ_domain"/>
</dbReference>
<proteinExistence type="predicted"/>
<gene>
    <name evidence="2" type="ORF">SAMN06296065_102402</name>
</gene>
<sequence>MILEGSDHRQTARGPVLLQARCRKSSWSVFPVEVGNISNGGCSIFGNTDKLGVDEMVQLTFASLKGIVADVRWLGSNQAGIEFRDPLEDHVVEELRRTYGLVSR</sequence>